<evidence type="ECO:0000313" key="2">
    <source>
        <dbReference type="EMBL" id="GMM61349.1"/>
    </source>
</evidence>
<name>A0ABQ6PAB3_9SPHN</name>
<accession>A0ABQ6PAB3</accession>
<dbReference type="SUPFAM" id="SSF53756">
    <property type="entry name" value="UDP-Glycosyltransferase/glycogen phosphorylase"/>
    <property type="match status" value="1"/>
</dbReference>
<organism evidence="2 3">
    <name type="scientific">Novosphingobium pituita</name>
    <dbReference type="NCBI Taxonomy" id="3056842"/>
    <lineage>
        <taxon>Bacteria</taxon>
        <taxon>Pseudomonadati</taxon>
        <taxon>Pseudomonadota</taxon>
        <taxon>Alphaproteobacteria</taxon>
        <taxon>Sphingomonadales</taxon>
        <taxon>Sphingomonadaceae</taxon>
        <taxon>Novosphingobium</taxon>
    </lineage>
</organism>
<evidence type="ECO:0000259" key="1">
    <source>
        <dbReference type="Pfam" id="PF00534"/>
    </source>
</evidence>
<dbReference type="Gene3D" id="3.40.50.2000">
    <property type="entry name" value="Glycogen Phosphorylase B"/>
    <property type="match status" value="1"/>
</dbReference>
<comment type="caution">
    <text evidence="2">The sequence shown here is derived from an EMBL/GenBank/DDBJ whole genome shotgun (WGS) entry which is preliminary data.</text>
</comment>
<feature type="domain" description="Glycosyl transferase family 1" evidence="1">
    <location>
        <begin position="92"/>
        <end position="239"/>
    </location>
</feature>
<reference evidence="2 3" key="1">
    <citation type="submission" date="2023-06" db="EMBL/GenBank/DDBJ databases">
        <title>Draft genome sequence of Novosphingobium sp. strain IK01.</title>
        <authorList>
            <person name="Hatamoto M."/>
            <person name="Ikarashi T."/>
            <person name="Yamaguchi T."/>
        </authorList>
    </citation>
    <scope>NUCLEOTIDE SEQUENCE [LARGE SCALE GENOMIC DNA]</scope>
    <source>
        <strain evidence="2 3">IK01</strain>
    </source>
</reference>
<dbReference type="PANTHER" id="PTHR46401">
    <property type="entry name" value="GLYCOSYLTRANSFERASE WBBK-RELATED"/>
    <property type="match status" value="1"/>
</dbReference>
<keyword evidence="3" id="KW-1185">Reference proteome</keyword>
<dbReference type="InterPro" id="IPR001296">
    <property type="entry name" value="Glyco_trans_1"/>
</dbReference>
<protein>
    <recommendedName>
        <fullName evidence="1">Glycosyl transferase family 1 domain-containing protein</fullName>
    </recommendedName>
</protein>
<dbReference type="Proteomes" id="UP001187221">
    <property type="component" value="Unassembled WGS sequence"/>
</dbReference>
<gene>
    <name evidence="2" type="ORF">NUTIK01_21260</name>
</gene>
<dbReference type="PANTHER" id="PTHR46401:SF9">
    <property type="entry name" value="MANNOSYLTRANSFERASE A"/>
    <property type="match status" value="1"/>
</dbReference>
<sequence length="270" mass="30307">MWFLVHDLLPLNRPEWFSQNTILRYRAWIAILSRVADGFLCNSRQTDDDLREALTRFHGLSTGYRTQILPMGYVLADGGGTNDTTRPTHARFDMSTPFALMVGTLEPRKGHEDVLHAYDVLWREGHSGRLVLVGRLGWQVDALREEILNHPEYGRKLFWFNDVDDPELVQIYDACTGMIIASHAEGFGLPLIEALGRGKPVLARDLPIFRIHEGNGIRFFPASATPEALAVAVRHWIDEAQAGLIAVSRPESDWGDAARLLLQALEPCAA</sequence>
<proteinExistence type="predicted"/>
<dbReference type="EMBL" id="BTFW01000001">
    <property type="protein sequence ID" value="GMM61349.1"/>
    <property type="molecule type" value="Genomic_DNA"/>
</dbReference>
<evidence type="ECO:0000313" key="3">
    <source>
        <dbReference type="Proteomes" id="UP001187221"/>
    </source>
</evidence>
<dbReference type="Pfam" id="PF00534">
    <property type="entry name" value="Glycos_transf_1"/>
    <property type="match status" value="1"/>
</dbReference>